<accession>A0A4R0GQI8</accession>
<feature type="transmembrane region" description="Helical" evidence="2">
    <location>
        <begin position="82"/>
        <end position="102"/>
    </location>
</feature>
<protein>
    <submittedName>
        <fullName evidence="3">Septum formation initiator family protein</fullName>
    </submittedName>
</protein>
<keyword evidence="2" id="KW-0472">Membrane</keyword>
<feature type="region of interest" description="Disordered" evidence="1">
    <location>
        <begin position="1"/>
        <end position="71"/>
    </location>
</feature>
<feature type="compositionally biased region" description="Basic and acidic residues" evidence="1">
    <location>
        <begin position="28"/>
        <end position="38"/>
    </location>
</feature>
<keyword evidence="2" id="KW-0812">Transmembrane</keyword>
<comment type="caution">
    <text evidence="3">The sequence shown here is derived from an EMBL/GenBank/DDBJ whole genome shotgun (WGS) entry which is preliminary data.</text>
</comment>
<evidence type="ECO:0000256" key="1">
    <source>
        <dbReference type="SAM" id="MobiDB-lite"/>
    </source>
</evidence>
<feature type="region of interest" description="Disordered" evidence="1">
    <location>
        <begin position="171"/>
        <end position="191"/>
    </location>
</feature>
<dbReference type="AlphaFoldDB" id="A0A4R0GQI8"/>
<feature type="compositionally biased region" description="Low complexity" evidence="1">
    <location>
        <begin position="1"/>
        <end position="11"/>
    </location>
</feature>
<name>A0A4R0GQI8_9ACTN</name>
<organism evidence="3 4">
    <name type="scientific">Micromonospora zingiberis</name>
    <dbReference type="NCBI Taxonomy" id="2053011"/>
    <lineage>
        <taxon>Bacteria</taxon>
        <taxon>Bacillati</taxon>
        <taxon>Actinomycetota</taxon>
        <taxon>Actinomycetes</taxon>
        <taxon>Micromonosporales</taxon>
        <taxon>Micromonosporaceae</taxon>
        <taxon>Micromonospora</taxon>
    </lineage>
</organism>
<dbReference type="RefSeq" id="WP_131301190.1">
    <property type="nucleotide sequence ID" value="NZ_SJJR01000002.1"/>
</dbReference>
<dbReference type="Proteomes" id="UP000292274">
    <property type="component" value="Unassembled WGS sequence"/>
</dbReference>
<evidence type="ECO:0000313" key="4">
    <source>
        <dbReference type="Proteomes" id="UP000292274"/>
    </source>
</evidence>
<keyword evidence="2" id="KW-1133">Transmembrane helix</keyword>
<keyword evidence="4" id="KW-1185">Reference proteome</keyword>
<evidence type="ECO:0000313" key="3">
    <source>
        <dbReference type="EMBL" id="TCB99856.1"/>
    </source>
</evidence>
<dbReference type="OrthoDB" id="5187715at2"/>
<sequence length="216" mass="23090">MQQRRTPGGQRPVRRPGRTGRPGTGRGTVRDSGVRAESRTAAGRAPSTARGAEGVRSAKRPAARRAAAGGVTRLAAPRPRGLTGRATVLIAVLIALALAYTYPVRVYLDQQADIERMEAAQAAQRELIAELAEQAAKWDDEAYIKTKARERFFMHRPGEKMVILLEDPAGAARDAGAGGDPSPPAPPDAWYDTLWSSVRAADAAQPTGQTDSQLDE</sequence>
<proteinExistence type="predicted"/>
<gene>
    <name evidence="3" type="ORF">E0H26_04745</name>
</gene>
<evidence type="ECO:0000256" key="2">
    <source>
        <dbReference type="SAM" id="Phobius"/>
    </source>
</evidence>
<dbReference type="InterPro" id="IPR007060">
    <property type="entry name" value="FtsL/DivIC"/>
</dbReference>
<reference evidence="3 4" key="1">
    <citation type="submission" date="2019-02" db="EMBL/GenBank/DDBJ databases">
        <title>Jishengella sp. nov., isolated from a root of Zingiber montanum.</title>
        <authorList>
            <person name="Kuncharoen N."/>
            <person name="Kudo T."/>
            <person name="Masahiro Y."/>
            <person name="Ohkuma M."/>
            <person name="Tanasupawat S."/>
        </authorList>
    </citation>
    <scope>NUCLEOTIDE SEQUENCE [LARGE SCALE GENOMIC DNA]</scope>
    <source>
        <strain evidence="3 4">PLAI 1-1</strain>
    </source>
</reference>
<dbReference type="EMBL" id="SJJR01000002">
    <property type="protein sequence ID" value="TCB99856.1"/>
    <property type="molecule type" value="Genomic_DNA"/>
</dbReference>
<dbReference type="Pfam" id="PF04977">
    <property type="entry name" value="DivIC"/>
    <property type="match status" value="1"/>
</dbReference>